<dbReference type="PANTHER" id="PTHR47618">
    <property type="entry name" value="BIFUNCTIONAL OLIGORIBONUCLEASE AND PAP PHOSPHATASE NRNA"/>
    <property type="match status" value="1"/>
</dbReference>
<reference evidence="3" key="1">
    <citation type="journal article" date="2014" name="Front. Microbiol.">
        <title>High frequency of phylogenetically diverse reductive dehalogenase-homologous genes in deep subseafloor sedimentary metagenomes.</title>
        <authorList>
            <person name="Kawai M."/>
            <person name="Futagami T."/>
            <person name="Toyoda A."/>
            <person name="Takaki Y."/>
            <person name="Nishi S."/>
            <person name="Hori S."/>
            <person name="Arai W."/>
            <person name="Tsubouchi T."/>
            <person name="Morono Y."/>
            <person name="Uchiyama I."/>
            <person name="Ito T."/>
            <person name="Fujiyama A."/>
            <person name="Inagaki F."/>
            <person name="Takami H."/>
        </authorList>
    </citation>
    <scope>NUCLEOTIDE SEQUENCE</scope>
    <source>
        <strain evidence="3">Expedition CK06-06</strain>
    </source>
</reference>
<organism evidence="3">
    <name type="scientific">marine sediment metagenome</name>
    <dbReference type="NCBI Taxonomy" id="412755"/>
    <lineage>
        <taxon>unclassified sequences</taxon>
        <taxon>metagenomes</taxon>
        <taxon>ecological metagenomes</taxon>
    </lineage>
</organism>
<name>X1BQN3_9ZZZZ</name>
<evidence type="ECO:0008006" key="4">
    <source>
        <dbReference type="Google" id="ProtNLM"/>
    </source>
</evidence>
<dbReference type="InterPro" id="IPR038763">
    <property type="entry name" value="DHH_sf"/>
</dbReference>
<evidence type="ECO:0000313" key="3">
    <source>
        <dbReference type="EMBL" id="GAG74451.1"/>
    </source>
</evidence>
<gene>
    <name evidence="3" type="ORF">S01H4_03050</name>
</gene>
<dbReference type="InterPro" id="IPR001667">
    <property type="entry name" value="DDH_dom"/>
</dbReference>
<dbReference type="Gene3D" id="3.10.310.30">
    <property type="match status" value="1"/>
</dbReference>
<dbReference type="InterPro" id="IPR003156">
    <property type="entry name" value="DHHA1_dom"/>
</dbReference>
<dbReference type="AlphaFoldDB" id="X1BQN3"/>
<protein>
    <recommendedName>
        <fullName evidence="4">DDH domain-containing protein</fullName>
    </recommendedName>
</protein>
<dbReference type="InterPro" id="IPR051319">
    <property type="entry name" value="Oligoribo/pAp-PDE_c-di-AMP_PDE"/>
</dbReference>
<dbReference type="Gene3D" id="3.90.1640.10">
    <property type="entry name" value="inorganic pyrophosphatase (n-terminal core)"/>
    <property type="match status" value="1"/>
</dbReference>
<evidence type="ECO:0000259" key="2">
    <source>
        <dbReference type="Pfam" id="PF02272"/>
    </source>
</evidence>
<dbReference type="Pfam" id="PF01368">
    <property type="entry name" value="DHH"/>
    <property type="match status" value="1"/>
</dbReference>
<proteinExistence type="predicted"/>
<evidence type="ECO:0000259" key="1">
    <source>
        <dbReference type="Pfam" id="PF01368"/>
    </source>
</evidence>
<comment type="caution">
    <text evidence="3">The sequence shown here is derived from an EMBL/GenBank/DDBJ whole genome shotgun (WGS) entry which is preliminary data.</text>
</comment>
<sequence>MKITNHKNISKKIAQILKNEDKFVLFIHKIPDGDAMGSLLAVFCLLKKWRKNVEIAWDNEIPYQYVKLPHTNNLKKNHPQIDSKTILISLDNSTNNIINKFYPNLNRDNYKMIINIDHHYKNTKFGDINLIIPEAASVTQILYDIFKENNIKIDIEIAECLYTGLVADSGKFQYINTTSHSHIMAAELISIGVNPNKIFKSIYENKPISTLDLHKLMIKRTKTSKGGSLIYSYVLQDDSKELNLPYSASMEFINVIRAIENVKLAAVFKQQKDYTYRVSLRSSGDTDVSKIAIKFGGGGHPTAAGYHCNSKDINHCIKQLENKFNTNN</sequence>
<dbReference type="EMBL" id="BART01000713">
    <property type="protein sequence ID" value="GAG74451.1"/>
    <property type="molecule type" value="Genomic_DNA"/>
</dbReference>
<feature type="domain" description="DHHA1" evidence="2">
    <location>
        <begin position="227"/>
        <end position="324"/>
    </location>
</feature>
<accession>X1BQN3</accession>
<dbReference type="SUPFAM" id="SSF64182">
    <property type="entry name" value="DHH phosphoesterases"/>
    <property type="match status" value="1"/>
</dbReference>
<dbReference type="PANTHER" id="PTHR47618:SF1">
    <property type="entry name" value="BIFUNCTIONAL OLIGORIBONUCLEASE AND PAP PHOSPHATASE NRNA"/>
    <property type="match status" value="1"/>
</dbReference>
<dbReference type="GO" id="GO:0003676">
    <property type="term" value="F:nucleic acid binding"/>
    <property type="evidence" value="ECO:0007669"/>
    <property type="project" value="InterPro"/>
</dbReference>
<dbReference type="Pfam" id="PF02272">
    <property type="entry name" value="DHHA1"/>
    <property type="match status" value="1"/>
</dbReference>
<feature type="domain" description="DDH" evidence="1">
    <location>
        <begin position="22"/>
        <end position="164"/>
    </location>
</feature>